<protein>
    <submittedName>
        <fullName evidence="1">Uncharacterized protein</fullName>
    </submittedName>
</protein>
<evidence type="ECO:0000313" key="2">
    <source>
        <dbReference type="Proteomes" id="UP001229346"/>
    </source>
</evidence>
<name>A0ABT9U616_PAEHA</name>
<reference evidence="1 2" key="1">
    <citation type="submission" date="2023-07" db="EMBL/GenBank/DDBJ databases">
        <title>Sorghum-associated microbial communities from plants grown in Nebraska, USA.</title>
        <authorList>
            <person name="Schachtman D."/>
        </authorList>
    </citation>
    <scope>NUCLEOTIDE SEQUENCE [LARGE SCALE GENOMIC DNA]</scope>
    <source>
        <strain evidence="1 2">CC482</strain>
    </source>
</reference>
<dbReference type="RefSeq" id="WP_307206455.1">
    <property type="nucleotide sequence ID" value="NZ_JAUSSU010000009.1"/>
</dbReference>
<dbReference type="EMBL" id="JAUSSU010000009">
    <property type="protein sequence ID" value="MDQ0115085.1"/>
    <property type="molecule type" value="Genomic_DNA"/>
</dbReference>
<proteinExistence type="predicted"/>
<comment type="caution">
    <text evidence="1">The sequence shown here is derived from an EMBL/GenBank/DDBJ whole genome shotgun (WGS) entry which is preliminary data.</text>
</comment>
<sequence length="51" mass="5779">MNGFKCGMLFRAFEGQLMLSIHAPSKLTEERAVFLPMIEKDGRHSGSKQPR</sequence>
<dbReference type="Proteomes" id="UP001229346">
    <property type="component" value="Unassembled WGS sequence"/>
</dbReference>
<organism evidence="1 2">
    <name type="scientific">Paenibacillus harenae</name>
    <dbReference type="NCBI Taxonomy" id="306543"/>
    <lineage>
        <taxon>Bacteria</taxon>
        <taxon>Bacillati</taxon>
        <taxon>Bacillota</taxon>
        <taxon>Bacilli</taxon>
        <taxon>Bacillales</taxon>
        <taxon>Paenibacillaceae</taxon>
        <taxon>Paenibacillus</taxon>
    </lineage>
</organism>
<gene>
    <name evidence="1" type="ORF">J2T15_004542</name>
</gene>
<evidence type="ECO:0000313" key="1">
    <source>
        <dbReference type="EMBL" id="MDQ0115085.1"/>
    </source>
</evidence>
<keyword evidence="2" id="KW-1185">Reference proteome</keyword>
<accession>A0ABT9U616</accession>